<keyword evidence="5" id="KW-1185">Reference proteome</keyword>
<proteinExistence type="predicted"/>
<dbReference type="InterPro" id="IPR003790">
    <property type="entry name" value="GHL10"/>
</dbReference>
<comment type="caution">
    <text evidence="4">The sequence shown here is derived from an EMBL/GenBank/DDBJ whole genome shotgun (WGS) entry which is preliminary data.</text>
</comment>
<dbReference type="Proteomes" id="UP000250369">
    <property type="component" value="Unassembled WGS sequence"/>
</dbReference>
<protein>
    <recommendedName>
        <fullName evidence="3">Glycosyl hydrolase-like 10 domain-containing protein</fullName>
    </recommendedName>
</protein>
<sequence length="927" mass="101984">MSFKIRRLAVTVLLFVLFLSLLPIGPALAKESAAPEPAVLFDDDADSLTAAGWSAPAPLNGAYITDHAHTSGNPNQVAMKPVPEGQYLVYGDETGFNNDNYNVMSKPLTIGNGKWALEFNARIADLAEIEEIPGVTIWRGLSFEVVGAFKQYKISFQKDRIMAMTNASSGSYLEAPIPPINDDEFHHWGIAYDGAGKLLVVLDGLKVAAFPGISVPRAGLSDGLSIVNVPLNWKSGKTEVYLDRIKLTNGTLPAWAEYDPHIGGLSVQPTSSSAGVNLAVQLAQMPPEWIGAGNASVHAKLYQGQELVAETSSIANSAGLELLLNAQGRTGKLKTVVTFNYGNRQIDEVAREFFLEPNVTRVYPDDRVDSQPGQTFLFADTADMTNGKNGSNKRTAAQLGWQTASYKFRGTNNESVAVENGPDAAPLTLPLKLKGWFAIYVGYFTGTESFKASVHKDEKQIDFEGGQIQPGKEYGSQLLGERFVMAAKMNGKELVIAPTAGKKARIAYVKLKSLTDAEAELYLSQNEGADGKRVVYNNDGFSDFFEGYYQNADDLKQSAVNRYDGKDVGELDWGLLTTFTLNYASQYAGVPFEGSEQYEHQMRDGDKLARQSILDIIAAGKPPLQVVAERAGELGMKVNASLRMNGVYDPQSDGYLNGKVYDEQMMPYRVVAKNGEIKNEVDYGNRIVRDYAKNVLAEAASFPGVDGVNLDFNRYPYIFGYQSELTAAYAAQYGIEPKNETTEAGIERWNQYKADAITQMLRELRAMIPGGKQISVRIPHQGYFEYGFDIGQWVNEGLIDVLIPGSISYEEFYDITPFANLVRGTGVRLIGGINADLAGTDLTKEEEDLIKQGISLNKVSQQLNTLQYRVRTYELYQAGAEGVYIFNNWKGRESLGHLGDKVELEKWHYFGYPADLVQNSVDIQKMP</sequence>
<dbReference type="PANTHER" id="PTHR43405">
    <property type="entry name" value="GLYCOSYL HYDROLASE DIGH"/>
    <property type="match status" value="1"/>
</dbReference>
<evidence type="ECO:0000313" key="4">
    <source>
        <dbReference type="EMBL" id="RAV11913.1"/>
    </source>
</evidence>
<keyword evidence="1 2" id="KW-0732">Signal</keyword>
<name>A0A329LZU5_9BACL</name>
<dbReference type="Gene3D" id="3.20.20.80">
    <property type="entry name" value="Glycosidases"/>
    <property type="match status" value="1"/>
</dbReference>
<feature type="chain" id="PRO_5016427094" description="Glycosyl hydrolase-like 10 domain-containing protein" evidence="2">
    <location>
        <begin position="30"/>
        <end position="927"/>
    </location>
</feature>
<accession>A0A329LZU5</accession>
<dbReference type="RefSeq" id="WP_113035808.1">
    <property type="nucleotide sequence ID" value="NZ_QMFB01000035.1"/>
</dbReference>
<dbReference type="OrthoDB" id="2480973at2"/>
<dbReference type="AlphaFoldDB" id="A0A329LZU5"/>
<dbReference type="InterPro" id="IPR052177">
    <property type="entry name" value="Divisome_Glycosyl_Hydrolase"/>
</dbReference>
<dbReference type="EMBL" id="QMFB01000035">
    <property type="protein sequence ID" value="RAV11913.1"/>
    <property type="molecule type" value="Genomic_DNA"/>
</dbReference>
<evidence type="ECO:0000256" key="1">
    <source>
        <dbReference type="ARBA" id="ARBA00022729"/>
    </source>
</evidence>
<gene>
    <name evidence="4" type="ORF">DQG23_35635</name>
</gene>
<organism evidence="4 5">
    <name type="scientific">Paenibacillus contaminans</name>
    <dbReference type="NCBI Taxonomy" id="450362"/>
    <lineage>
        <taxon>Bacteria</taxon>
        <taxon>Bacillati</taxon>
        <taxon>Bacillota</taxon>
        <taxon>Bacilli</taxon>
        <taxon>Bacillales</taxon>
        <taxon>Paenibacillaceae</taxon>
        <taxon>Paenibacillus</taxon>
    </lineage>
</organism>
<feature type="signal peptide" evidence="2">
    <location>
        <begin position="1"/>
        <end position="29"/>
    </location>
</feature>
<evidence type="ECO:0000313" key="5">
    <source>
        <dbReference type="Proteomes" id="UP000250369"/>
    </source>
</evidence>
<dbReference type="PANTHER" id="PTHR43405:SF1">
    <property type="entry name" value="GLYCOSYL HYDROLASE DIGH"/>
    <property type="match status" value="1"/>
</dbReference>
<reference evidence="4 5" key="1">
    <citation type="journal article" date="2009" name="Int. J. Syst. Evol. Microbiol.">
        <title>Paenibacillus contaminans sp. nov., isolated from a contaminated laboratory plate.</title>
        <authorList>
            <person name="Chou J.H."/>
            <person name="Lee J.H."/>
            <person name="Lin M.C."/>
            <person name="Chang P.S."/>
            <person name="Arun A.B."/>
            <person name="Young C.C."/>
            <person name="Chen W.M."/>
        </authorList>
    </citation>
    <scope>NUCLEOTIDE SEQUENCE [LARGE SCALE GENOMIC DNA]</scope>
    <source>
        <strain evidence="4 5">CKOBP-6</strain>
    </source>
</reference>
<feature type="domain" description="Glycosyl hydrolase-like 10" evidence="3">
    <location>
        <begin position="620"/>
        <end position="804"/>
    </location>
</feature>
<evidence type="ECO:0000256" key="2">
    <source>
        <dbReference type="SAM" id="SignalP"/>
    </source>
</evidence>
<evidence type="ECO:0000259" key="3">
    <source>
        <dbReference type="Pfam" id="PF02638"/>
    </source>
</evidence>
<dbReference type="Pfam" id="PF02638">
    <property type="entry name" value="GHL10"/>
    <property type="match status" value="1"/>
</dbReference>